<keyword evidence="2" id="KW-1185">Reference proteome</keyword>
<evidence type="ECO:0000313" key="1">
    <source>
        <dbReference type="EMBL" id="MBB5869056.1"/>
    </source>
</evidence>
<comment type="caution">
    <text evidence="1">The sequence shown here is derived from an EMBL/GenBank/DDBJ whole genome shotgun (WGS) entry which is preliminary data.</text>
</comment>
<organism evidence="1 2">
    <name type="scientific">Allocatelliglobosispora scoriae</name>
    <dbReference type="NCBI Taxonomy" id="643052"/>
    <lineage>
        <taxon>Bacteria</taxon>
        <taxon>Bacillati</taxon>
        <taxon>Actinomycetota</taxon>
        <taxon>Actinomycetes</taxon>
        <taxon>Micromonosporales</taxon>
        <taxon>Micromonosporaceae</taxon>
        <taxon>Allocatelliglobosispora</taxon>
    </lineage>
</organism>
<accession>A0A841BP23</accession>
<dbReference type="RefSeq" id="WP_281395007.1">
    <property type="nucleotide sequence ID" value="NZ_JACHMN010000002.1"/>
</dbReference>
<dbReference type="Proteomes" id="UP000587527">
    <property type="component" value="Unassembled WGS sequence"/>
</dbReference>
<proteinExistence type="predicted"/>
<evidence type="ECO:0000313" key="2">
    <source>
        <dbReference type="Proteomes" id="UP000587527"/>
    </source>
</evidence>
<sequence length="42" mass="4290">MRVVKILVVAALGVTLATLIGTARPASSSIADFPRCCYPGGN</sequence>
<dbReference type="AlphaFoldDB" id="A0A841BP23"/>
<protein>
    <submittedName>
        <fullName evidence="1">Uncharacterized protein</fullName>
    </submittedName>
</protein>
<gene>
    <name evidence="1" type="ORF">F4553_002435</name>
</gene>
<reference evidence="1 2" key="1">
    <citation type="submission" date="2020-08" db="EMBL/GenBank/DDBJ databases">
        <title>Sequencing the genomes of 1000 actinobacteria strains.</title>
        <authorList>
            <person name="Klenk H.-P."/>
        </authorList>
    </citation>
    <scope>NUCLEOTIDE SEQUENCE [LARGE SCALE GENOMIC DNA]</scope>
    <source>
        <strain evidence="1 2">DSM 45362</strain>
    </source>
</reference>
<name>A0A841BP23_9ACTN</name>
<dbReference type="EMBL" id="JACHMN010000002">
    <property type="protein sequence ID" value="MBB5869056.1"/>
    <property type="molecule type" value="Genomic_DNA"/>
</dbReference>